<evidence type="ECO:0000313" key="3">
    <source>
        <dbReference type="Proteomes" id="UP001386955"/>
    </source>
</evidence>
<comment type="caution">
    <text evidence="2">The sequence shown here is derived from an EMBL/GenBank/DDBJ whole genome shotgun (WGS) entry which is preliminary data.</text>
</comment>
<dbReference type="AlphaFoldDB" id="A0AAN9S7Y5"/>
<feature type="compositionally biased region" description="Basic residues" evidence="1">
    <location>
        <begin position="1"/>
        <end position="13"/>
    </location>
</feature>
<sequence length="148" mass="16013">MSSKRKPPHRSIKLLKGNNNGHNPHPSNSCFGIIGGVISNLNSTPCVSRPSTLTPSFGWQGQGPNAKVQRPQVVNNLAMSVEDGVFLCNEIHHAFGGRGFRWVADDDVLDQPHCASAQKLADMANQTYFEVGRIEVTSFGEGGTRITV</sequence>
<reference evidence="2 3" key="1">
    <citation type="submission" date="2024-01" db="EMBL/GenBank/DDBJ databases">
        <title>The genomes of 5 underutilized Papilionoideae crops provide insights into root nodulation and disease resistanc.</title>
        <authorList>
            <person name="Jiang F."/>
        </authorList>
    </citation>
    <scope>NUCLEOTIDE SEQUENCE [LARGE SCALE GENOMIC DNA]</scope>
    <source>
        <strain evidence="2">DUOXIRENSHENG_FW03</strain>
        <tissue evidence="2">Leaves</tissue>
    </source>
</reference>
<accession>A0AAN9S7Y5</accession>
<feature type="region of interest" description="Disordered" evidence="1">
    <location>
        <begin position="1"/>
        <end position="25"/>
    </location>
</feature>
<dbReference type="Proteomes" id="UP001386955">
    <property type="component" value="Unassembled WGS sequence"/>
</dbReference>
<dbReference type="EMBL" id="JAYMYS010000005">
    <property type="protein sequence ID" value="KAK7391264.1"/>
    <property type="molecule type" value="Genomic_DNA"/>
</dbReference>
<gene>
    <name evidence="2" type="ORF">VNO78_19677</name>
</gene>
<protein>
    <submittedName>
        <fullName evidence="2">Uncharacterized protein</fullName>
    </submittedName>
</protein>
<proteinExistence type="predicted"/>
<evidence type="ECO:0000313" key="2">
    <source>
        <dbReference type="EMBL" id="KAK7391264.1"/>
    </source>
</evidence>
<feature type="compositionally biased region" description="Low complexity" evidence="1">
    <location>
        <begin position="14"/>
        <end position="25"/>
    </location>
</feature>
<evidence type="ECO:0000256" key="1">
    <source>
        <dbReference type="SAM" id="MobiDB-lite"/>
    </source>
</evidence>
<name>A0AAN9S7Y5_PSOTE</name>
<organism evidence="2 3">
    <name type="scientific">Psophocarpus tetragonolobus</name>
    <name type="common">Winged bean</name>
    <name type="synonym">Dolichos tetragonolobus</name>
    <dbReference type="NCBI Taxonomy" id="3891"/>
    <lineage>
        <taxon>Eukaryota</taxon>
        <taxon>Viridiplantae</taxon>
        <taxon>Streptophyta</taxon>
        <taxon>Embryophyta</taxon>
        <taxon>Tracheophyta</taxon>
        <taxon>Spermatophyta</taxon>
        <taxon>Magnoliopsida</taxon>
        <taxon>eudicotyledons</taxon>
        <taxon>Gunneridae</taxon>
        <taxon>Pentapetalae</taxon>
        <taxon>rosids</taxon>
        <taxon>fabids</taxon>
        <taxon>Fabales</taxon>
        <taxon>Fabaceae</taxon>
        <taxon>Papilionoideae</taxon>
        <taxon>50 kb inversion clade</taxon>
        <taxon>NPAAA clade</taxon>
        <taxon>indigoferoid/millettioid clade</taxon>
        <taxon>Phaseoleae</taxon>
        <taxon>Psophocarpus</taxon>
    </lineage>
</organism>
<keyword evidence="3" id="KW-1185">Reference proteome</keyword>